<evidence type="ECO:0000313" key="2">
    <source>
        <dbReference type="Proteomes" id="UP000823399"/>
    </source>
</evidence>
<gene>
    <name evidence="1" type="ORF">F5147DRAFT_817021</name>
</gene>
<dbReference type="Proteomes" id="UP000823399">
    <property type="component" value="Unassembled WGS sequence"/>
</dbReference>
<dbReference type="AlphaFoldDB" id="A0A9P7JPE7"/>
<organism evidence="1 2">
    <name type="scientific">Suillus discolor</name>
    <dbReference type="NCBI Taxonomy" id="1912936"/>
    <lineage>
        <taxon>Eukaryota</taxon>
        <taxon>Fungi</taxon>
        <taxon>Dikarya</taxon>
        <taxon>Basidiomycota</taxon>
        <taxon>Agaricomycotina</taxon>
        <taxon>Agaricomycetes</taxon>
        <taxon>Agaricomycetidae</taxon>
        <taxon>Boletales</taxon>
        <taxon>Suillineae</taxon>
        <taxon>Suillaceae</taxon>
        <taxon>Suillus</taxon>
    </lineage>
</organism>
<sequence>MWRAPENAGNAYLVQIGTVLSYPIIKDELIPQHLLQHTPRPREVVFTLTVGQLEMLYVRWAAARMRVRQELYEPALPIPPYPLPPAWPDEVRAMMVLWIARERRVFEMEMRELEYLLGLRERTGRERTNGWGERTGPNQDWIYSMLSALCKPSPGGGGQPLGWRADIIIELETLAKLIRTYGCAAVQYYLETNQMQILMVVDASNSDRTQFSMLSEELAPSVGRVAKTRLPDVRMEDNLGRLGVLMVRQHLETGKEWNAFNILHFVDKGGIGKPVVVFVNPGGLKRALKPYEGVVTRSKRGWYAPITTGAKSARMASGSRACPKTRLEAPENCTSDDELLKRNLRHIHTTFVKRDCMTEIVHCCSGPELRRPWRRTERKILDAGHLFLKRIVLLFAWTPWKVKAALVRNSIGPEEELFACVADKDTGYKLADVSSWYKFLWIPIRDDCSKLLIDLSPPVPHQIRKIAGKKVSRSTTTWAGDLMMSSNGLDRARSMPGGKSPVENIKCFFHADVSHFQHMFPENWADAAPNCEIKSLTQNFEKNRYTNVEQ</sequence>
<evidence type="ECO:0000313" key="1">
    <source>
        <dbReference type="EMBL" id="KAG2096686.1"/>
    </source>
</evidence>
<keyword evidence="2" id="KW-1185">Reference proteome</keyword>
<dbReference type="GeneID" id="64705847"/>
<accession>A0A9P7JPE7</accession>
<comment type="caution">
    <text evidence="1">The sequence shown here is derived from an EMBL/GenBank/DDBJ whole genome shotgun (WGS) entry which is preliminary data.</text>
</comment>
<proteinExistence type="predicted"/>
<name>A0A9P7JPE7_9AGAM</name>
<dbReference type="EMBL" id="JABBWM010000068">
    <property type="protein sequence ID" value="KAG2096686.1"/>
    <property type="molecule type" value="Genomic_DNA"/>
</dbReference>
<protein>
    <submittedName>
        <fullName evidence="1">Uncharacterized protein</fullName>
    </submittedName>
</protein>
<dbReference type="RefSeq" id="XP_041288278.1">
    <property type="nucleotide sequence ID" value="XM_041443588.1"/>
</dbReference>
<reference evidence="1" key="1">
    <citation type="journal article" date="2020" name="New Phytol.">
        <title>Comparative genomics reveals dynamic genome evolution in host specialist ectomycorrhizal fungi.</title>
        <authorList>
            <person name="Lofgren L.A."/>
            <person name="Nguyen N.H."/>
            <person name="Vilgalys R."/>
            <person name="Ruytinx J."/>
            <person name="Liao H.L."/>
            <person name="Branco S."/>
            <person name="Kuo A."/>
            <person name="LaButti K."/>
            <person name="Lipzen A."/>
            <person name="Andreopoulos W."/>
            <person name="Pangilinan J."/>
            <person name="Riley R."/>
            <person name="Hundley H."/>
            <person name="Na H."/>
            <person name="Barry K."/>
            <person name="Grigoriev I.V."/>
            <person name="Stajich J.E."/>
            <person name="Kennedy P.G."/>
        </authorList>
    </citation>
    <scope>NUCLEOTIDE SEQUENCE</scope>
    <source>
        <strain evidence="1">FC423</strain>
    </source>
</reference>